<evidence type="ECO:0000256" key="1">
    <source>
        <dbReference type="SAM" id="MobiDB-lite"/>
    </source>
</evidence>
<dbReference type="OrthoDB" id="3052328at2759"/>
<evidence type="ECO:0000313" key="3">
    <source>
        <dbReference type="Proteomes" id="UP001140091"/>
    </source>
</evidence>
<gene>
    <name evidence="2" type="ORF">H1R20_g5380</name>
</gene>
<feature type="compositionally biased region" description="Basic and acidic residues" evidence="1">
    <location>
        <begin position="15"/>
        <end position="38"/>
    </location>
</feature>
<feature type="non-terminal residue" evidence="2">
    <location>
        <position position="183"/>
    </location>
</feature>
<proteinExistence type="predicted"/>
<feature type="compositionally biased region" description="Polar residues" evidence="1">
    <location>
        <begin position="168"/>
        <end position="183"/>
    </location>
</feature>
<accession>A0A9W8JEY1</accession>
<dbReference type="AlphaFoldDB" id="A0A9W8JEY1"/>
<evidence type="ECO:0000313" key="2">
    <source>
        <dbReference type="EMBL" id="KAJ2931589.1"/>
    </source>
</evidence>
<feature type="compositionally biased region" description="Polar residues" evidence="1">
    <location>
        <begin position="1"/>
        <end position="13"/>
    </location>
</feature>
<name>A0A9W8JEY1_9AGAR</name>
<sequence>MSQRNQSGTSGSNLYEKEGPDRVHHFDHTTANDPTWHDELDEGLTRSGAHSGRNPQPHRSAQAYDEVIYTEKVTKELDSEGHVISTNVERGGPRASEYGANDPTSGVRVVNGSTRVHMFNSDDYGRTGPSQFGTEAERLAAFEAREHVPGQTSLPAKAMGQAERAAGKTTTNPNKFSRGEQSL</sequence>
<feature type="region of interest" description="Disordered" evidence="1">
    <location>
        <begin position="80"/>
        <end position="108"/>
    </location>
</feature>
<reference evidence="2" key="1">
    <citation type="submission" date="2022-06" db="EMBL/GenBank/DDBJ databases">
        <title>Genome Sequence of Candolleomyces eurysporus.</title>
        <authorList>
            <person name="Buettner E."/>
        </authorList>
    </citation>
    <scope>NUCLEOTIDE SEQUENCE</scope>
    <source>
        <strain evidence="2">VTCC 930004</strain>
    </source>
</reference>
<feature type="region of interest" description="Disordered" evidence="1">
    <location>
        <begin position="148"/>
        <end position="183"/>
    </location>
</feature>
<organism evidence="2 3">
    <name type="scientific">Candolleomyces eurysporus</name>
    <dbReference type="NCBI Taxonomy" id="2828524"/>
    <lineage>
        <taxon>Eukaryota</taxon>
        <taxon>Fungi</taxon>
        <taxon>Dikarya</taxon>
        <taxon>Basidiomycota</taxon>
        <taxon>Agaricomycotina</taxon>
        <taxon>Agaricomycetes</taxon>
        <taxon>Agaricomycetidae</taxon>
        <taxon>Agaricales</taxon>
        <taxon>Agaricineae</taxon>
        <taxon>Psathyrellaceae</taxon>
        <taxon>Candolleomyces</taxon>
    </lineage>
</organism>
<dbReference type="Proteomes" id="UP001140091">
    <property type="component" value="Unassembled WGS sequence"/>
</dbReference>
<feature type="region of interest" description="Disordered" evidence="1">
    <location>
        <begin position="1"/>
        <end position="65"/>
    </location>
</feature>
<keyword evidence="3" id="KW-1185">Reference proteome</keyword>
<dbReference type="EMBL" id="JANBPK010000806">
    <property type="protein sequence ID" value="KAJ2931589.1"/>
    <property type="molecule type" value="Genomic_DNA"/>
</dbReference>
<comment type="caution">
    <text evidence="2">The sequence shown here is derived from an EMBL/GenBank/DDBJ whole genome shotgun (WGS) entry which is preliminary data.</text>
</comment>
<protein>
    <submittedName>
        <fullName evidence="2">Uncharacterized protein</fullName>
    </submittedName>
</protein>